<keyword evidence="2" id="KW-1185">Reference proteome</keyword>
<dbReference type="Pfam" id="PF05657">
    <property type="entry name" value="DUF806"/>
    <property type="match status" value="1"/>
</dbReference>
<evidence type="ECO:0000313" key="2">
    <source>
        <dbReference type="Proteomes" id="UP001341444"/>
    </source>
</evidence>
<organism evidence="1 2">
    <name type="scientific">Heyndrickxia acidicola</name>
    <dbReference type="NCBI Taxonomy" id="209389"/>
    <lineage>
        <taxon>Bacteria</taxon>
        <taxon>Bacillati</taxon>
        <taxon>Bacillota</taxon>
        <taxon>Bacilli</taxon>
        <taxon>Bacillales</taxon>
        <taxon>Bacillaceae</taxon>
        <taxon>Heyndrickxia</taxon>
    </lineage>
</organism>
<comment type="caution">
    <text evidence="1">The sequence shown here is derived from an EMBL/GenBank/DDBJ whole genome shotgun (WGS) entry which is preliminary data.</text>
</comment>
<dbReference type="RefSeq" id="WP_066262871.1">
    <property type="nucleotide sequence ID" value="NZ_JARMAB010000041.1"/>
</dbReference>
<dbReference type="Proteomes" id="UP001341444">
    <property type="component" value="Unassembled WGS sequence"/>
</dbReference>
<sequence length="128" mass="14642">MSILTDAYNLICAPNNPMGFQENFVFLHSVPEIMEDDTKSEDAPILVKITHLQNARSNFASNHSNSLSTQVQIQVWYNVDDALADSYDNLLNDYMENNSFYSTDASYIAKDPDVEKLYLTAKFRKTKF</sequence>
<protein>
    <submittedName>
        <fullName evidence="1">DUF806 family protein</fullName>
    </submittedName>
</protein>
<accession>A0ABU6MME1</accession>
<gene>
    <name evidence="1" type="ORF">P4T90_22695</name>
</gene>
<reference evidence="1 2" key="1">
    <citation type="submission" date="2023-03" db="EMBL/GenBank/DDBJ databases">
        <title>Bacillus Genome Sequencing.</title>
        <authorList>
            <person name="Dunlap C."/>
        </authorList>
    </citation>
    <scope>NUCLEOTIDE SEQUENCE [LARGE SCALE GENOMIC DNA]</scope>
    <source>
        <strain evidence="1 2">B-23453</strain>
    </source>
</reference>
<dbReference type="EMBL" id="JARMAB010000041">
    <property type="protein sequence ID" value="MED1205846.1"/>
    <property type="molecule type" value="Genomic_DNA"/>
</dbReference>
<proteinExistence type="predicted"/>
<dbReference type="InterPro" id="IPR008524">
    <property type="entry name" value="DUF806"/>
</dbReference>
<evidence type="ECO:0000313" key="1">
    <source>
        <dbReference type="EMBL" id="MED1205846.1"/>
    </source>
</evidence>
<name>A0ABU6MME1_9BACI</name>